<dbReference type="InterPro" id="IPR013658">
    <property type="entry name" value="SGL"/>
</dbReference>
<dbReference type="Pfam" id="PF08450">
    <property type="entry name" value="SGL"/>
    <property type="match status" value="1"/>
</dbReference>
<dbReference type="InterPro" id="IPR011042">
    <property type="entry name" value="6-blade_b-propeller_TolB-like"/>
</dbReference>
<feature type="domain" description="SMP-30/Gluconolactonase/LRE-like region" evidence="2">
    <location>
        <begin position="48"/>
        <end position="307"/>
    </location>
</feature>
<dbReference type="EMBL" id="JACHFD010000005">
    <property type="protein sequence ID" value="MBB5351051.1"/>
    <property type="molecule type" value="Genomic_DNA"/>
</dbReference>
<protein>
    <submittedName>
        <fullName evidence="3">Gluconolactonase</fullName>
        <ecNumber evidence="3">3.1.1.17</ecNumber>
    </submittedName>
</protein>
<dbReference type="RefSeq" id="WP_184016886.1">
    <property type="nucleotide sequence ID" value="NZ_JACHFD010000005.1"/>
</dbReference>
<dbReference type="GO" id="GO:0004341">
    <property type="term" value="F:gluconolactonase activity"/>
    <property type="evidence" value="ECO:0007669"/>
    <property type="project" value="UniProtKB-EC"/>
</dbReference>
<dbReference type="EC" id="3.1.1.17" evidence="3"/>
<dbReference type="PANTHER" id="PTHR47572">
    <property type="entry name" value="LIPOPROTEIN-RELATED"/>
    <property type="match status" value="1"/>
</dbReference>
<evidence type="ECO:0000313" key="3">
    <source>
        <dbReference type="EMBL" id="MBB5351051.1"/>
    </source>
</evidence>
<sequence length="319" mass="34833">MLHRIACVLLISRLAGEPESIERLDPALDRILPVDAAVETLMTGFAWVEGPVWDPRHSRLLFSDIPANTIHAWSAANEHLDIFLKPSGYTGTGDYGREPGANGLALNADGDLLCCEHGDRRLSILKPGGGKLTLADRFEGQRLNSPNDLTLHPNGSIYFTDPPYGLPRGADDPFRELDFCGVYRIDPEGKLQLLTREIERPNGIALNPQGDLLYVSQSSGKEPFIWRFPIENDGSLGPRRMFFDARTLEGPGAPDGLKVAEDGTVFATGPGGLLILSPTGKLLGRILCHRPTANVALAPGELYLTSSDRILRVPRIMPR</sequence>
<dbReference type="InterPro" id="IPR051262">
    <property type="entry name" value="SMP-30/CGR1_Lactonase"/>
</dbReference>
<gene>
    <name evidence="3" type="ORF">HNR46_001285</name>
</gene>
<dbReference type="Proteomes" id="UP000557717">
    <property type="component" value="Unassembled WGS sequence"/>
</dbReference>
<reference evidence="3 4" key="1">
    <citation type="submission" date="2020-08" db="EMBL/GenBank/DDBJ databases">
        <title>Genomic Encyclopedia of Type Strains, Phase IV (KMG-IV): sequencing the most valuable type-strain genomes for metagenomic binning, comparative biology and taxonomic classification.</title>
        <authorList>
            <person name="Goeker M."/>
        </authorList>
    </citation>
    <scope>NUCLEOTIDE SEQUENCE [LARGE SCALE GENOMIC DNA]</scope>
    <source>
        <strain evidence="3 4">YC6886</strain>
    </source>
</reference>
<name>A0A840VDY5_9BACT</name>
<dbReference type="Gene3D" id="2.120.10.30">
    <property type="entry name" value="TolB, C-terminal domain"/>
    <property type="match status" value="1"/>
</dbReference>
<comment type="caution">
    <text evidence="3">The sequence shown here is derived from an EMBL/GenBank/DDBJ whole genome shotgun (WGS) entry which is preliminary data.</text>
</comment>
<accession>A0A840VDY5</accession>
<evidence type="ECO:0000259" key="2">
    <source>
        <dbReference type="Pfam" id="PF08450"/>
    </source>
</evidence>
<dbReference type="AlphaFoldDB" id="A0A840VDY5"/>
<organism evidence="3 4">
    <name type="scientific">Haloferula luteola</name>
    <dbReference type="NCBI Taxonomy" id="595692"/>
    <lineage>
        <taxon>Bacteria</taxon>
        <taxon>Pseudomonadati</taxon>
        <taxon>Verrucomicrobiota</taxon>
        <taxon>Verrucomicrobiia</taxon>
        <taxon>Verrucomicrobiales</taxon>
        <taxon>Verrucomicrobiaceae</taxon>
        <taxon>Haloferula</taxon>
    </lineage>
</organism>
<keyword evidence="1 3" id="KW-0378">Hydrolase</keyword>
<dbReference type="PANTHER" id="PTHR47572:SF4">
    <property type="entry name" value="LACTONASE DRP35"/>
    <property type="match status" value="1"/>
</dbReference>
<dbReference type="SUPFAM" id="SSF63829">
    <property type="entry name" value="Calcium-dependent phosphotriesterase"/>
    <property type="match status" value="1"/>
</dbReference>
<proteinExistence type="predicted"/>
<keyword evidence="4" id="KW-1185">Reference proteome</keyword>
<evidence type="ECO:0000256" key="1">
    <source>
        <dbReference type="ARBA" id="ARBA00022801"/>
    </source>
</evidence>
<evidence type="ECO:0000313" key="4">
    <source>
        <dbReference type="Proteomes" id="UP000557717"/>
    </source>
</evidence>